<gene>
    <name evidence="4" type="ORF">ABMA27_006311</name>
</gene>
<keyword evidence="1" id="KW-1133">Transmembrane helix</keyword>
<keyword evidence="2" id="KW-0732">Signal</keyword>
<evidence type="ECO:0000313" key="4">
    <source>
        <dbReference type="EMBL" id="KAL0870165.1"/>
    </source>
</evidence>
<keyword evidence="1" id="KW-0812">Transmembrane</keyword>
<protein>
    <recommendedName>
        <fullName evidence="3">Acyltransferase 3 domain-containing protein</fullName>
    </recommendedName>
</protein>
<dbReference type="PANTHER" id="PTHR11161:SF22">
    <property type="entry name" value="ACYLTRANSFERASE 3 DOMAIN-CONTAINING PROTEIN-RELATED"/>
    <property type="match status" value="1"/>
</dbReference>
<feature type="transmembrane region" description="Helical" evidence="1">
    <location>
        <begin position="260"/>
        <end position="278"/>
    </location>
</feature>
<feature type="transmembrane region" description="Helical" evidence="1">
    <location>
        <begin position="579"/>
        <end position="603"/>
    </location>
</feature>
<dbReference type="PANTHER" id="PTHR11161">
    <property type="entry name" value="O-ACYLTRANSFERASE"/>
    <property type="match status" value="1"/>
</dbReference>
<accession>A0ABR3HIC0</accession>
<feature type="transmembrane region" description="Helical" evidence="1">
    <location>
        <begin position="299"/>
        <end position="319"/>
    </location>
</feature>
<evidence type="ECO:0000259" key="3">
    <source>
        <dbReference type="Pfam" id="PF01757"/>
    </source>
</evidence>
<feature type="domain" description="Acyltransferase 3" evidence="3">
    <location>
        <begin position="211"/>
        <end position="597"/>
    </location>
</feature>
<proteinExistence type="predicted"/>
<keyword evidence="1" id="KW-0472">Membrane</keyword>
<feature type="transmembrane region" description="Helical" evidence="1">
    <location>
        <begin position="215"/>
        <end position="236"/>
    </location>
</feature>
<organism evidence="4 5">
    <name type="scientific">Loxostege sticticalis</name>
    <name type="common">Beet webworm moth</name>
    <dbReference type="NCBI Taxonomy" id="481309"/>
    <lineage>
        <taxon>Eukaryota</taxon>
        <taxon>Metazoa</taxon>
        <taxon>Ecdysozoa</taxon>
        <taxon>Arthropoda</taxon>
        <taxon>Hexapoda</taxon>
        <taxon>Insecta</taxon>
        <taxon>Pterygota</taxon>
        <taxon>Neoptera</taxon>
        <taxon>Endopterygota</taxon>
        <taxon>Lepidoptera</taxon>
        <taxon>Glossata</taxon>
        <taxon>Ditrysia</taxon>
        <taxon>Pyraloidea</taxon>
        <taxon>Crambidae</taxon>
        <taxon>Pyraustinae</taxon>
        <taxon>Loxostege</taxon>
    </lineage>
</organism>
<feature type="transmembrane region" description="Helical" evidence="1">
    <location>
        <begin position="147"/>
        <end position="169"/>
    </location>
</feature>
<dbReference type="InterPro" id="IPR002656">
    <property type="entry name" value="Acyl_transf_3_dom"/>
</dbReference>
<name>A0ABR3HIC0_LOXSC</name>
<dbReference type="Proteomes" id="UP001549920">
    <property type="component" value="Unassembled WGS sequence"/>
</dbReference>
<feature type="transmembrane region" description="Helical" evidence="1">
    <location>
        <begin position="474"/>
        <end position="497"/>
    </location>
</feature>
<feature type="transmembrane region" description="Helical" evidence="1">
    <location>
        <begin position="509"/>
        <end position="527"/>
    </location>
</feature>
<dbReference type="Pfam" id="PF01757">
    <property type="entry name" value="Acyl_transf_3"/>
    <property type="match status" value="1"/>
</dbReference>
<feature type="chain" id="PRO_5047053418" description="Acyltransferase 3 domain-containing protein" evidence="2">
    <location>
        <begin position="18"/>
        <end position="652"/>
    </location>
</feature>
<feature type="transmembrane region" description="Helical" evidence="1">
    <location>
        <begin position="443"/>
        <end position="462"/>
    </location>
</feature>
<reference evidence="4 5" key="1">
    <citation type="submission" date="2024-06" db="EMBL/GenBank/DDBJ databases">
        <title>A chromosome-level genome assembly of beet webworm, Loxostege sticticalis.</title>
        <authorList>
            <person name="Zhang Y."/>
        </authorList>
    </citation>
    <scope>NUCLEOTIDE SEQUENCE [LARGE SCALE GENOMIC DNA]</scope>
    <source>
        <strain evidence="4">AQ026</strain>
        <tissue evidence="4">Whole body</tissue>
    </source>
</reference>
<dbReference type="InterPro" id="IPR052728">
    <property type="entry name" value="O2_lipid_transport_reg"/>
</dbReference>
<feature type="signal peptide" evidence="2">
    <location>
        <begin position="1"/>
        <end position="17"/>
    </location>
</feature>
<evidence type="ECO:0000256" key="1">
    <source>
        <dbReference type="SAM" id="Phobius"/>
    </source>
</evidence>
<feature type="transmembrane region" description="Helical" evidence="1">
    <location>
        <begin position="363"/>
        <end position="383"/>
    </location>
</feature>
<sequence>MTDKMIFGLLLVVLSVGEYGCSLVEINATTFAELPPLFGLDDWAGCQGEDDVWCIVDAALVSDEPSAALTLLQEYSQQTQKHYNRSQVHRGLCVSRCGAEEDGPNPWRTAAERCLNQELTKYGLQASVESVSLCTRPQRAAGSGARALAALAVVLVALVLLATALHVLGERCAQTDGNKYLLAFSLKKNWEILTYDRTKPKSDERMKHLSAIEGIKVLGIQGVIFSHVLLVHVYSYSDNPNFVEKMYDQFGWQAVLNSPVWLQAFFSMSAFLTTYSVLITVDKSPITLVKCIMSVLNRYIRLTPAAAVALWFTMTWYPLLGSGPLWGWLVVREAEDCSERWWYHMVYAQNHLPTGKFCMGHTWYLAADLQLHAIGLLVLLVVIRWRKAVAPVLTLLLLGSALTAGLVSYFYDITPIITGQAPESLRTWFAGNTTLTMLYLPSWMNLVGYVAGMATAFIYHYTQVEGYKLNQSKSFNLLFHAAITLGSCVVFVGAVFLRDAPPPRWAAGLYAALDRTLVAVFFNVFLLGCFSKCKSGLRSMFEWRGFHFLGRVSYCVFLIHFIVLRLSLGGSTQLVHTSIYSMINLLISVTVLSYLLAIPYCMIVELPVLQLWKAFFEGDRGDRRPQDTPVRQPQPAVKPLDLVANIRRRQEV</sequence>
<evidence type="ECO:0000313" key="5">
    <source>
        <dbReference type="Proteomes" id="UP001549920"/>
    </source>
</evidence>
<evidence type="ECO:0000256" key="2">
    <source>
        <dbReference type="SAM" id="SignalP"/>
    </source>
</evidence>
<comment type="caution">
    <text evidence="4">The sequence shown here is derived from an EMBL/GenBank/DDBJ whole genome shotgun (WGS) entry which is preliminary data.</text>
</comment>
<feature type="transmembrane region" description="Helical" evidence="1">
    <location>
        <begin position="548"/>
        <end position="567"/>
    </location>
</feature>
<keyword evidence="5" id="KW-1185">Reference proteome</keyword>
<dbReference type="EMBL" id="JBEUOH010000019">
    <property type="protein sequence ID" value="KAL0870165.1"/>
    <property type="molecule type" value="Genomic_DNA"/>
</dbReference>
<feature type="transmembrane region" description="Helical" evidence="1">
    <location>
        <begin position="390"/>
        <end position="411"/>
    </location>
</feature>